<reference evidence="10" key="1">
    <citation type="submission" date="2020-07" db="EMBL/GenBank/DDBJ databases">
        <title>Huge and variable diversity of episymbiotic CPR bacteria and DPANN archaea in groundwater ecosystems.</title>
        <authorList>
            <person name="He C.Y."/>
            <person name="Keren R."/>
            <person name="Whittaker M."/>
            <person name="Farag I.F."/>
            <person name="Doudna J."/>
            <person name="Cate J.H.D."/>
            <person name="Banfield J.F."/>
        </authorList>
    </citation>
    <scope>NUCLEOTIDE SEQUENCE</scope>
    <source>
        <strain evidence="10">NC_groundwater_17_Pr7_B-0.1um_64_12</strain>
    </source>
</reference>
<comment type="caution">
    <text evidence="10">The sequence shown here is derived from an EMBL/GenBank/DDBJ whole genome shotgun (WGS) entry which is preliminary data.</text>
</comment>
<dbReference type="GO" id="GO:0003677">
    <property type="term" value="F:DNA binding"/>
    <property type="evidence" value="ECO:0007669"/>
    <property type="project" value="UniProtKB-KW"/>
</dbReference>
<accession>A0A931LX03</accession>
<dbReference type="Pfam" id="PF01555">
    <property type="entry name" value="N6_N4_Mtase"/>
    <property type="match status" value="1"/>
</dbReference>
<evidence type="ECO:0000256" key="5">
    <source>
        <dbReference type="ARBA" id="ARBA00022747"/>
    </source>
</evidence>
<protein>
    <recommendedName>
        <fullName evidence="8">Methyltransferase</fullName>
        <ecNumber evidence="8">2.1.1.-</ecNumber>
    </recommendedName>
</protein>
<gene>
    <name evidence="10" type="ORF">HYR64_04750</name>
</gene>
<dbReference type="EMBL" id="JACOSL010000030">
    <property type="protein sequence ID" value="MBI1756400.1"/>
    <property type="molecule type" value="Genomic_DNA"/>
</dbReference>
<keyword evidence="6" id="KW-0238">DNA-binding</keyword>
<evidence type="ECO:0000313" key="10">
    <source>
        <dbReference type="EMBL" id="MBI1756400.1"/>
    </source>
</evidence>
<name>A0A931LX03_FIMGI</name>
<comment type="similarity">
    <text evidence="1">Belongs to the N(4)/N(6)-methyltransferase family. N(4) subfamily.</text>
</comment>
<evidence type="ECO:0000256" key="8">
    <source>
        <dbReference type="RuleBase" id="RU362026"/>
    </source>
</evidence>
<evidence type="ECO:0000259" key="9">
    <source>
        <dbReference type="Pfam" id="PF01555"/>
    </source>
</evidence>
<organism evidence="10 11">
    <name type="scientific">Fimbriimonas ginsengisoli</name>
    <dbReference type="NCBI Taxonomy" id="1005039"/>
    <lineage>
        <taxon>Bacteria</taxon>
        <taxon>Bacillati</taxon>
        <taxon>Armatimonadota</taxon>
        <taxon>Fimbriimonadia</taxon>
        <taxon>Fimbriimonadales</taxon>
        <taxon>Fimbriimonadaceae</taxon>
        <taxon>Fimbriimonas</taxon>
    </lineage>
</organism>
<sequence length="311" mass="34824">MRTQPEPVYETALGAMFCADSLEFMTRLPADSVDLVVTSPPYALHFKKEYGNADQAAYVAWFMPFAEQIKRIIKPSGSFVLNLGGAWQPSKPIRSVYQFRLLLALCDELGYELAQEFFWFNPAKMPAPAEWVNVRRIRVKDSVEYIFWLVKDPAARADNRKVLQEYSPDMKRLIKRGVKQTVRPSGHVINGSFASDQGGAIPSNLIQCGNNESNSEYIRNSKTVGTKIHPARFPAELPRFFIEFLTEPGDLVLDPFAGSNTTGRVAEGLGRRWAAVELNASYASESRLRFEGLPPEFAEPILQPSLGMDGP</sequence>
<evidence type="ECO:0000256" key="4">
    <source>
        <dbReference type="ARBA" id="ARBA00022691"/>
    </source>
</evidence>
<keyword evidence="5" id="KW-0680">Restriction system</keyword>
<feature type="domain" description="DNA methylase N-4/N-6" evidence="9">
    <location>
        <begin position="33"/>
        <end position="284"/>
    </location>
</feature>
<evidence type="ECO:0000256" key="3">
    <source>
        <dbReference type="ARBA" id="ARBA00022679"/>
    </source>
</evidence>
<dbReference type="Proteomes" id="UP000727962">
    <property type="component" value="Unassembled WGS sequence"/>
</dbReference>
<dbReference type="PRINTS" id="PR00508">
    <property type="entry name" value="S21N4MTFRASE"/>
</dbReference>
<keyword evidence="4" id="KW-0949">S-adenosyl-L-methionine</keyword>
<dbReference type="GO" id="GO:0015667">
    <property type="term" value="F:site-specific DNA-methyltransferase (cytosine-N4-specific) activity"/>
    <property type="evidence" value="ECO:0007669"/>
    <property type="project" value="UniProtKB-EC"/>
</dbReference>
<dbReference type="InterPro" id="IPR001091">
    <property type="entry name" value="RM_Methyltransferase"/>
</dbReference>
<dbReference type="InterPro" id="IPR017985">
    <property type="entry name" value="MeTrfase_CN4_CS"/>
</dbReference>
<dbReference type="GO" id="GO:0008170">
    <property type="term" value="F:N-methyltransferase activity"/>
    <property type="evidence" value="ECO:0007669"/>
    <property type="project" value="InterPro"/>
</dbReference>
<dbReference type="EC" id="2.1.1.-" evidence="8"/>
<evidence type="ECO:0000256" key="7">
    <source>
        <dbReference type="ARBA" id="ARBA00049120"/>
    </source>
</evidence>
<proteinExistence type="inferred from homology"/>
<dbReference type="InterPro" id="IPR002941">
    <property type="entry name" value="DNA_methylase_N4/N6"/>
</dbReference>
<dbReference type="PROSITE" id="PS00093">
    <property type="entry name" value="N4_MTASE"/>
    <property type="match status" value="1"/>
</dbReference>
<evidence type="ECO:0000256" key="1">
    <source>
        <dbReference type="ARBA" id="ARBA00010203"/>
    </source>
</evidence>
<dbReference type="Gene3D" id="3.40.50.150">
    <property type="entry name" value="Vaccinia Virus protein VP39"/>
    <property type="match status" value="1"/>
</dbReference>
<keyword evidence="3" id="KW-0808">Transferase</keyword>
<dbReference type="InterPro" id="IPR029063">
    <property type="entry name" value="SAM-dependent_MTases_sf"/>
</dbReference>
<dbReference type="SUPFAM" id="SSF53335">
    <property type="entry name" value="S-adenosyl-L-methionine-dependent methyltransferases"/>
    <property type="match status" value="1"/>
</dbReference>
<dbReference type="AlphaFoldDB" id="A0A931LX03"/>
<dbReference type="GO" id="GO:0032259">
    <property type="term" value="P:methylation"/>
    <property type="evidence" value="ECO:0007669"/>
    <property type="project" value="UniProtKB-KW"/>
</dbReference>
<keyword evidence="2" id="KW-0489">Methyltransferase</keyword>
<dbReference type="GO" id="GO:0009307">
    <property type="term" value="P:DNA restriction-modification system"/>
    <property type="evidence" value="ECO:0007669"/>
    <property type="project" value="UniProtKB-KW"/>
</dbReference>
<comment type="catalytic activity">
    <reaction evidence="7">
        <text>a 2'-deoxycytidine in DNA + S-adenosyl-L-methionine = an N(4)-methyl-2'-deoxycytidine in DNA + S-adenosyl-L-homocysteine + H(+)</text>
        <dbReference type="Rhea" id="RHEA:16857"/>
        <dbReference type="Rhea" id="RHEA-COMP:11369"/>
        <dbReference type="Rhea" id="RHEA-COMP:13674"/>
        <dbReference type="ChEBI" id="CHEBI:15378"/>
        <dbReference type="ChEBI" id="CHEBI:57856"/>
        <dbReference type="ChEBI" id="CHEBI:59789"/>
        <dbReference type="ChEBI" id="CHEBI:85452"/>
        <dbReference type="ChEBI" id="CHEBI:137933"/>
        <dbReference type="EC" id="2.1.1.113"/>
    </reaction>
</comment>
<evidence type="ECO:0000256" key="2">
    <source>
        <dbReference type="ARBA" id="ARBA00022603"/>
    </source>
</evidence>
<evidence type="ECO:0000256" key="6">
    <source>
        <dbReference type="ARBA" id="ARBA00023125"/>
    </source>
</evidence>
<evidence type="ECO:0000313" key="11">
    <source>
        <dbReference type="Proteomes" id="UP000727962"/>
    </source>
</evidence>